<dbReference type="AlphaFoldDB" id="A0A0L0VGH9"/>
<comment type="caution">
    <text evidence="1">The sequence shown here is derived from an EMBL/GenBank/DDBJ whole genome shotgun (WGS) entry which is preliminary data.</text>
</comment>
<name>A0A0L0VGH9_9BASI</name>
<evidence type="ECO:0000313" key="2">
    <source>
        <dbReference type="Proteomes" id="UP000054564"/>
    </source>
</evidence>
<accession>A0A0L0VGH9</accession>
<evidence type="ECO:0000313" key="1">
    <source>
        <dbReference type="EMBL" id="KNE98348.1"/>
    </source>
</evidence>
<gene>
    <name evidence="1" type="ORF">PSTG_08424</name>
</gene>
<sequence length="198" mass="22760">MIFRFLTQEGYGLLENAELLVKAYFSLPTVVGDQFSYGLIELWVCSAMGYLRVDCTLKFDESGRPLHLYFHLNLATLAEQRDQRAEFMGTTDWPFKLTLGGSTYTMISRGYWNGLHYWIIVKIPSITTMDEEDYYDPRADLDRLPVGKIDFPSFTTPYQHESYPAFNGGPNLSAEQLEIFAAWRQLAITGKLLQELAR</sequence>
<protein>
    <submittedName>
        <fullName evidence="1">Uncharacterized protein</fullName>
    </submittedName>
</protein>
<reference evidence="2" key="1">
    <citation type="submission" date="2014-03" db="EMBL/GenBank/DDBJ databases">
        <title>The Genome Sequence of Puccinia striiformis f. sp. tritici PST-78.</title>
        <authorList>
            <consortium name="The Broad Institute Genome Sequencing Platform"/>
            <person name="Cuomo C."/>
            <person name="Hulbert S."/>
            <person name="Chen X."/>
            <person name="Walker B."/>
            <person name="Young S.K."/>
            <person name="Zeng Q."/>
            <person name="Gargeya S."/>
            <person name="Fitzgerald M."/>
            <person name="Haas B."/>
            <person name="Abouelleil A."/>
            <person name="Alvarado L."/>
            <person name="Arachchi H.M."/>
            <person name="Berlin A.M."/>
            <person name="Chapman S.B."/>
            <person name="Goldberg J."/>
            <person name="Griggs A."/>
            <person name="Gujja S."/>
            <person name="Hansen M."/>
            <person name="Howarth C."/>
            <person name="Imamovic A."/>
            <person name="Larimer J."/>
            <person name="McCowan C."/>
            <person name="Montmayeur A."/>
            <person name="Murphy C."/>
            <person name="Neiman D."/>
            <person name="Pearson M."/>
            <person name="Priest M."/>
            <person name="Roberts A."/>
            <person name="Saif S."/>
            <person name="Shea T."/>
            <person name="Sisk P."/>
            <person name="Sykes S."/>
            <person name="Wortman J."/>
            <person name="Nusbaum C."/>
            <person name="Birren B."/>
        </authorList>
    </citation>
    <scope>NUCLEOTIDE SEQUENCE [LARGE SCALE GENOMIC DNA]</scope>
    <source>
        <strain evidence="2">race PST-78</strain>
    </source>
</reference>
<proteinExistence type="predicted"/>
<organism evidence="1 2">
    <name type="scientific">Puccinia striiformis f. sp. tritici PST-78</name>
    <dbReference type="NCBI Taxonomy" id="1165861"/>
    <lineage>
        <taxon>Eukaryota</taxon>
        <taxon>Fungi</taxon>
        <taxon>Dikarya</taxon>
        <taxon>Basidiomycota</taxon>
        <taxon>Pucciniomycotina</taxon>
        <taxon>Pucciniomycetes</taxon>
        <taxon>Pucciniales</taxon>
        <taxon>Pucciniaceae</taxon>
        <taxon>Puccinia</taxon>
    </lineage>
</organism>
<dbReference type="Proteomes" id="UP000054564">
    <property type="component" value="Unassembled WGS sequence"/>
</dbReference>
<keyword evidence="2" id="KW-1185">Reference proteome</keyword>
<dbReference type="EMBL" id="AJIL01000058">
    <property type="protein sequence ID" value="KNE98348.1"/>
    <property type="molecule type" value="Genomic_DNA"/>
</dbReference>